<protein>
    <recommendedName>
        <fullName evidence="4">Flagellar hook-associated protein 1</fullName>
    </recommendedName>
</protein>
<evidence type="ECO:0000256" key="4">
    <source>
        <dbReference type="ARBA" id="ARBA00016244"/>
    </source>
</evidence>
<dbReference type="GO" id="GO:0005576">
    <property type="term" value="C:extracellular region"/>
    <property type="evidence" value="ECO:0007669"/>
    <property type="project" value="UniProtKB-SubCell"/>
</dbReference>
<reference evidence="11" key="2">
    <citation type="submission" date="2020-09" db="EMBL/GenBank/DDBJ databases">
        <authorList>
            <person name="Sun Q."/>
            <person name="Kim S."/>
        </authorList>
    </citation>
    <scope>NUCLEOTIDE SEQUENCE</scope>
    <source>
        <strain evidence="11">KCTC 32513</strain>
    </source>
</reference>
<feature type="domain" description="Flagellar basal-body/hook protein C-terminal" evidence="9">
    <location>
        <begin position="422"/>
        <end position="459"/>
    </location>
</feature>
<dbReference type="SUPFAM" id="SSF64518">
    <property type="entry name" value="Phase 1 flagellin"/>
    <property type="match status" value="1"/>
</dbReference>
<feature type="domain" description="Flagellar basal body rod protein N-terminal" evidence="8">
    <location>
        <begin position="8"/>
        <end position="36"/>
    </location>
</feature>
<evidence type="ECO:0000259" key="9">
    <source>
        <dbReference type="Pfam" id="PF06429"/>
    </source>
</evidence>
<dbReference type="InterPro" id="IPR053927">
    <property type="entry name" value="FlgK_helical"/>
</dbReference>
<feature type="region of interest" description="Disordered" evidence="7">
    <location>
        <begin position="247"/>
        <end position="272"/>
    </location>
</feature>
<dbReference type="EMBL" id="BMZH01000003">
    <property type="protein sequence ID" value="GHA89455.1"/>
    <property type="molecule type" value="Genomic_DNA"/>
</dbReference>
<keyword evidence="12" id="KW-1185">Reference proteome</keyword>
<dbReference type="InterPro" id="IPR002371">
    <property type="entry name" value="FlgK"/>
</dbReference>
<evidence type="ECO:0000256" key="7">
    <source>
        <dbReference type="SAM" id="MobiDB-lite"/>
    </source>
</evidence>
<gene>
    <name evidence="11" type="ORF">GCM10009069_10700</name>
</gene>
<dbReference type="InterPro" id="IPR001444">
    <property type="entry name" value="Flag_bb_rod_N"/>
</dbReference>
<accession>A0A8J3CNX9</accession>
<dbReference type="Proteomes" id="UP000634004">
    <property type="component" value="Unassembled WGS sequence"/>
</dbReference>
<evidence type="ECO:0000256" key="1">
    <source>
        <dbReference type="ARBA" id="ARBA00004117"/>
    </source>
</evidence>
<keyword evidence="5" id="KW-0964">Secreted</keyword>
<dbReference type="GO" id="GO:0009425">
    <property type="term" value="C:bacterial-type flagellum basal body"/>
    <property type="evidence" value="ECO:0007669"/>
    <property type="project" value="UniProtKB-SubCell"/>
</dbReference>
<dbReference type="GO" id="GO:0005198">
    <property type="term" value="F:structural molecule activity"/>
    <property type="evidence" value="ECO:0007669"/>
    <property type="project" value="InterPro"/>
</dbReference>
<dbReference type="GO" id="GO:0044780">
    <property type="term" value="P:bacterial-type flagellum assembly"/>
    <property type="evidence" value="ECO:0007669"/>
    <property type="project" value="InterPro"/>
</dbReference>
<comment type="similarity">
    <text evidence="3">Belongs to the flagella basal body rod proteins family.</text>
</comment>
<dbReference type="NCBIfam" id="TIGR02492">
    <property type="entry name" value="flgK_ends"/>
    <property type="match status" value="1"/>
</dbReference>
<feature type="domain" description="Flagellar hook-associated protein FlgK helical" evidence="10">
    <location>
        <begin position="97"/>
        <end position="311"/>
    </location>
</feature>
<dbReference type="GO" id="GO:0009424">
    <property type="term" value="C:bacterial-type flagellum hook"/>
    <property type="evidence" value="ECO:0007669"/>
    <property type="project" value="InterPro"/>
</dbReference>
<dbReference type="InterPro" id="IPR010930">
    <property type="entry name" value="Flg_bb/hook_C_dom"/>
</dbReference>
<evidence type="ECO:0000313" key="11">
    <source>
        <dbReference type="EMBL" id="GHA89455.1"/>
    </source>
</evidence>
<evidence type="ECO:0000259" key="8">
    <source>
        <dbReference type="Pfam" id="PF00460"/>
    </source>
</evidence>
<dbReference type="Pfam" id="PF06429">
    <property type="entry name" value="Flg_bbr_C"/>
    <property type="match status" value="1"/>
</dbReference>
<dbReference type="RefSeq" id="WP_189496183.1">
    <property type="nucleotide sequence ID" value="NZ_BMZH01000003.1"/>
</dbReference>
<evidence type="ECO:0000259" key="10">
    <source>
        <dbReference type="Pfam" id="PF22638"/>
    </source>
</evidence>
<keyword evidence="6" id="KW-0975">Bacterial flagellum</keyword>
<reference evidence="11" key="1">
    <citation type="journal article" date="2014" name="Int. J. Syst. Evol. Microbiol.">
        <title>Complete genome sequence of Corynebacterium casei LMG S-19264T (=DSM 44701T), isolated from a smear-ripened cheese.</title>
        <authorList>
            <consortium name="US DOE Joint Genome Institute (JGI-PGF)"/>
            <person name="Walter F."/>
            <person name="Albersmeier A."/>
            <person name="Kalinowski J."/>
            <person name="Ruckert C."/>
        </authorList>
    </citation>
    <scope>NUCLEOTIDE SEQUENCE</scope>
    <source>
        <strain evidence="11">KCTC 32513</strain>
    </source>
</reference>
<proteinExistence type="inferred from homology"/>
<feature type="region of interest" description="Disordered" evidence="7">
    <location>
        <begin position="342"/>
        <end position="367"/>
    </location>
</feature>
<dbReference type="InterPro" id="IPR019776">
    <property type="entry name" value="Flagellar_basal_body_rod_CS"/>
</dbReference>
<comment type="subcellular location">
    <subcellularLocation>
        <location evidence="1">Bacterial flagellum basal body</location>
    </subcellularLocation>
    <subcellularLocation>
        <location evidence="2">Secreted</location>
    </subcellularLocation>
</comment>
<comment type="caution">
    <text evidence="11">The sequence shown here is derived from an EMBL/GenBank/DDBJ whole genome shotgun (WGS) entry which is preliminary data.</text>
</comment>
<dbReference type="PANTHER" id="PTHR30033:SF1">
    <property type="entry name" value="FLAGELLAR HOOK-ASSOCIATED PROTEIN 1"/>
    <property type="match status" value="1"/>
</dbReference>
<dbReference type="PANTHER" id="PTHR30033">
    <property type="entry name" value="FLAGELLAR HOOK-ASSOCIATED PROTEIN 1"/>
    <property type="match status" value="1"/>
</dbReference>
<evidence type="ECO:0000256" key="2">
    <source>
        <dbReference type="ARBA" id="ARBA00004613"/>
    </source>
</evidence>
<name>A0A8J3CNX9_9PROT</name>
<dbReference type="Pfam" id="PF22638">
    <property type="entry name" value="FlgK_D1"/>
    <property type="match status" value="1"/>
</dbReference>
<evidence type="ECO:0000256" key="5">
    <source>
        <dbReference type="ARBA" id="ARBA00022525"/>
    </source>
</evidence>
<dbReference type="AlphaFoldDB" id="A0A8J3CNX9"/>
<evidence type="ECO:0000313" key="12">
    <source>
        <dbReference type="Proteomes" id="UP000634004"/>
    </source>
</evidence>
<evidence type="ECO:0000256" key="3">
    <source>
        <dbReference type="ARBA" id="ARBA00009677"/>
    </source>
</evidence>
<evidence type="ECO:0000256" key="6">
    <source>
        <dbReference type="ARBA" id="ARBA00023143"/>
    </source>
</evidence>
<sequence length="460" mass="48027">MSLVSSLSNARAGMAATQARAQTASANIANVSTPGYVRRETDLSQSGPTGVTVTGSSRIQDNIVVQTRRDAQSQSARSDLIDTVLTRTLSAFGSPGSSNGVFGAFTQFESDLQTLKSTPESAASQSITVDSLKDLTSALSDASEALQSERTQADASIASDIKFANQLAANIYDLNSDITSAKANGRDTSPLLDQRDSLLDQLSLMIPVDVKHLETGAVSVRTSTGLNLVGATVNKIEFTPSARVGPIDTTSADGGRLSIPTIDGRPIAPGSGPHAVTEGRIAANLDLRDSVLPQQAAMLDNFAYDLAASLEALGEPLLLDNGAPIDALNKIGLSQRLGVNPLIDPTHGGSPSRLRDGLAATTPGAPSDDTRLSALADALSPFSTQLATVVSDVSSDALRAQRIHTGNVAREITLIEVDSQLSGVDLDYELQSLLAIEQAYTANARVIQTISDMFDTLARI</sequence>
<dbReference type="PROSITE" id="PS00588">
    <property type="entry name" value="FLAGELLA_BB_ROD"/>
    <property type="match status" value="1"/>
</dbReference>
<organism evidence="11 12">
    <name type="scientific">Algimonas arctica</name>
    <dbReference type="NCBI Taxonomy" id="1479486"/>
    <lineage>
        <taxon>Bacteria</taxon>
        <taxon>Pseudomonadati</taxon>
        <taxon>Pseudomonadota</taxon>
        <taxon>Alphaproteobacteria</taxon>
        <taxon>Maricaulales</taxon>
        <taxon>Robiginitomaculaceae</taxon>
        <taxon>Algimonas</taxon>
    </lineage>
</organism>
<dbReference type="Pfam" id="PF00460">
    <property type="entry name" value="Flg_bb_rod"/>
    <property type="match status" value="1"/>
</dbReference>